<dbReference type="EMBL" id="JACSQG010000003">
    <property type="protein sequence ID" value="MBD7977105.1"/>
    <property type="molecule type" value="Genomic_DNA"/>
</dbReference>
<dbReference type="Proteomes" id="UP000611945">
    <property type="component" value="Unassembled WGS sequence"/>
</dbReference>
<proteinExistence type="inferred from homology"/>
<reference evidence="7 8" key="1">
    <citation type="submission" date="2020-08" db="EMBL/GenBank/DDBJ databases">
        <title>A Genomic Blueprint of the Chicken Gut Microbiome.</title>
        <authorList>
            <person name="Gilroy R."/>
            <person name="Ravi A."/>
            <person name="Getino M."/>
            <person name="Pursley I."/>
            <person name="Horton D.L."/>
            <person name="Alikhan N.-F."/>
            <person name="Baker D."/>
            <person name="Gharbi K."/>
            <person name="Hall N."/>
            <person name="Watson M."/>
            <person name="Adriaenssens E.M."/>
            <person name="Foster-Nyarko E."/>
            <person name="Jarju S."/>
            <person name="Secka A."/>
            <person name="Antonio M."/>
            <person name="Oren A."/>
            <person name="Chaudhuri R."/>
            <person name="La Ragione R.M."/>
            <person name="Hildebrand F."/>
            <person name="Pallen M.J."/>
        </authorList>
    </citation>
    <scope>NUCLEOTIDE SEQUENCE [LARGE SCALE GENOMIC DNA]</scope>
    <source>
        <strain evidence="7 8">Sa2CUA2</strain>
    </source>
</reference>
<feature type="transmembrane region" description="Helical" evidence="6">
    <location>
        <begin position="157"/>
        <end position="176"/>
    </location>
</feature>
<keyword evidence="8" id="KW-1185">Reference proteome</keyword>
<evidence type="ECO:0000256" key="1">
    <source>
        <dbReference type="ARBA" id="ARBA00004141"/>
    </source>
</evidence>
<comment type="subcellular location">
    <subcellularLocation>
        <location evidence="1">Membrane</location>
        <topology evidence="1">Multi-pass membrane protein</topology>
    </subcellularLocation>
</comment>
<feature type="transmembrane region" description="Helical" evidence="6">
    <location>
        <begin position="207"/>
        <end position="233"/>
    </location>
</feature>
<evidence type="ECO:0000256" key="6">
    <source>
        <dbReference type="SAM" id="Phobius"/>
    </source>
</evidence>
<feature type="transmembrane region" description="Helical" evidence="6">
    <location>
        <begin position="310"/>
        <end position="336"/>
    </location>
</feature>
<comment type="caution">
    <text evidence="7">The sequence shown here is derived from an EMBL/GenBank/DDBJ whole genome shotgun (WGS) entry which is preliminary data.</text>
</comment>
<evidence type="ECO:0000256" key="5">
    <source>
        <dbReference type="ARBA" id="ARBA00023136"/>
    </source>
</evidence>
<name>A0ABR8TMV1_9PSED</name>
<dbReference type="PANTHER" id="PTHR21716:SF4">
    <property type="entry name" value="TRANSMEMBRANE PROTEIN 245"/>
    <property type="match status" value="1"/>
</dbReference>
<organism evidence="7 8">
    <name type="scientific">Serpens gallinarum</name>
    <dbReference type="NCBI Taxonomy" id="2763075"/>
    <lineage>
        <taxon>Bacteria</taxon>
        <taxon>Pseudomonadati</taxon>
        <taxon>Pseudomonadota</taxon>
        <taxon>Gammaproteobacteria</taxon>
        <taxon>Pseudomonadales</taxon>
        <taxon>Pseudomonadaceae</taxon>
        <taxon>Pseudomonas</taxon>
    </lineage>
</organism>
<protein>
    <submittedName>
        <fullName evidence="7">AI-2E family transporter</fullName>
    </submittedName>
</protein>
<gene>
    <name evidence="7" type="ORF">H9642_07850</name>
</gene>
<dbReference type="RefSeq" id="WP_251835882.1">
    <property type="nucleotide sequence ID" value="NZ_JACSQG010000003.1"/>
</dbReference>
<dbReference type="Pfam" id="PF01594">
    <property type="entry name" value="AI-2E_transport"/>
    <property type="match status" value="1"/>
</dbReference>
<keyword evidence="5 6" id="KW-0472">Membrane</keyword>
<feature type="transmembrane region" description="Helical" evidence="6">
    <location>
        <begin position="239"/>
        <end position="261"/>
    </location>
</feature>
<comment type="similarity">
    <text evidence="2">Belongs to the autoinducer-2 exporter (AI-2E) (TC 2.A.86) family.</text>
</comment>
<feature type="transmembrane region" description="Helical" evidence="6">
    <location>
        <begin position="63"/>
        <end position="85"/>
    </location>
</feature>
<evidence type="ECO:0000256" key="4">
    <source>
        <dbReference type="ARBA" id="ARBA00022989"/>
    </source>
</evidence>
<evidence type="ECO:0000256" key="3">
    <source>
        <dbReference type="ARBA" id="ARBA00022692"/>
    </source>
</evidence>
<accession>A0ABR8TMV1</accession>
<keyword evidence="4 6" id="KW-1133">Transmembrane helix</keyword>
<keyword evidence="3 6" id="KW-0812">Transmembrane</keyword>
<sequence>MNNPTLENKVFLALLLLVSIAFCWVLFPFYGAVFWAVILAILFAPLQRRLARRFRGKPNLAALLTLLATLLIAVLPMAIITTLLVQEGAALYQRIESGELDIGAYLVQFRDMLPQSIQSQLQRVGLGDLQDVREQLSGYALQGSQFLATKAFSFGQGTFEFLIVFAVMLYLLFFLIRDGRQLVAKMREAIPLEDEQKRRLFSKFTRVVRATVKGNVVVAITQGALGGLIFWFLGIPSVLLWGVVMAFLSLLPAVGAGLIWTPVAIYYFVSGDFWHGLILTLYGICVIGLVDNVLRPILVGKDTKMPDYVVLISTLGGLALFGLNGFVIGPLIAALFMSSWGLFIDREPEEALE</sequence>
<evidence type="ECO:0000313" key="8">
    <source>
        <dbReference type="Proteomes" id="UP000611945"/>
    </source>
</evidence>
<dbReference type="InterPro" id="IPR002549">
    <property type="entry name" value="AI-2E-like"/>
</dbReference>
<feature type="transmembrane region" description="Helical" evidence="6">
    <location>
        <begin position="12"/>
        <end position="43"/>
    </location>
</feature>
<feature type="transmembrane region" description="Helical" evidence="6">
    <location>
        <begin position="273"/>
        <end position="290"/>
    </location>
</feature>
<evidence type="ECO:0000256" key="2">
    <source>
        <dbReference type="ARBA" id="ARBA00009773"/>
    </source>
</evidence>
<evidence type="ECO:0000313" key="7">
    <source>
        <dbReference type="EMBL" id="MBD7977105.1"/>
    </source>
</evidence>
<dbReference type="PANTHER" id="PTHR21716">
    <property type="entry name" value="TRANSMEMBRANE PROTEIN"/>
    <property type="match status" value="1"/>
</dbReference>